<evidence type="ECO:0000256" key="2">
    <source>
        <dbReference type="SAM" id="Phobius"/>
    </source>
</evidence>
<feature type="transmembrane region" description="Helical" evidence="2">
    <location>
        <begin position="134"/>
        <end position="155"/>
    </location>
</feature>
<accession>A0A8J2U161</accession>
<dbReference type="Pfam" id="PF14248">
    <property type="entry name" value="DUF4345"/>
    <property type="match status" value="1"/>
</dbReference>
<keyword evidence="4" id="KW-1185">Reference proteome</keyword>
<evidence type="ECO:0000313" key="4">
    <source>
        <dbReference type="Proteomes" id="UP000616114"/>
    </source>
</evidence>
<comment type="caution">
    <text evidence="3">The sequence shown here is derived from an EMBL/GenBank/DDBJ whole genome shotgun (WGS) entry which is preliminary data.</text>
</comment>
<name>A0A8J2U161_9MICO</name>
<feature type="transmembrane region" description="Helical" evidence="2">
    <location>
        <begin position="35"/>
        <end position="59"/>
    </location>
</feature>
<feature type="region of interest" description="Disordered" evidence="1">
    <location>
        <begin position="1"/>
        <end position="26"/>
    </location>
</feature>
<feature type="compositionally biased region" description="Basic residues" evidence="1">
    <location>
        <begin position="9"/>
        <end position="18"/>
    </location>
</feature>
<feature type="region of interest" description="Disordered" evidence="1">
    <location>
        <begin position="168"/>
        <end position="227"/>
    </location>
</feature>
<keyword evidence="2" id="KW-0472">Membrane</keyword>
<reference evidence="3" key="2">
    <citation type="submission" date="2020-09" db="EMBL/GenBank/DDBJ databases">
        <authorList>
            <person name="Sun Q."/>
            <person name="Zhou Y."/>
        </authorList>
    </citation>
    <scope>NUCLEOTIDE SEQUENCE</scope>
    <source>
        <strain evidence="3">CGMCC 1.12785</strain>
    </source>
</reference>
<gene>
    <name evidence="3" type="ORF">GCM10011333_33670</name>
</gene>
<protein>
    <recommendedName>
        <fullName evidence="5">DUF4345 domain-containing protein</fullName>
    </recommendedName>
</protein>
<keyword evidence="2" id="KW-1133">Transmembrane helix</keyword>
<dbReference type="EMBL" id="BMFY01000023">
    <property type="protein sequence ID" value="GGA28170.1"/>
    <property type="molecule type" value="Genomic_DNA"/>
</dbReference>
<proteinExistence type="predicted"/>
<dbReference type="RefSeq" id="WP_188552033.1">
    <property type="nucleotide sequence ID" value="NZ_BMFY01000023.1"/>
</dbReference>
<organism evidence="3 4">
    <name type="scientific">Sediminivirga luteola</name>
    <dbReference type="NCBI Taxonomy" id="1774748"/>
    <lineage>
        <taxon>Bacteria</taxon>
        <taxon>Bacillati</taxon>
        <taxon>Actinomycetota</taxon>
        <taxon>Actinomycetes</taxon>
        <taxon>Micrococcales</taxon>
        <taxon>Brevibacteriaceae</taxon>
        <taxon>Sediminivirga</taxon>
    </lineage>
</organism>
<feature type="transmembrane region" description="Helical" evidence="2">
    <location>
        <begin position="105"/>
        <end position="128"/>
    </location>
</feature>
<reference evidence="3" key="1">
    <citation type="journal article" date="2014" name="Int. J. Syst. Evol. Microbiol.">
        <title>Complete genome sequence of Corynebacterium casei LMG S-19264T (=DSM 44701T), isolated from a smear-ripened cheese.</title>
        <authorList>
            <consortium name="US DOE Joint Genome Institute (JGI-PGF)"/>
            <person name="Walter F."/>
            <person name="Albersmeier A."/>
            <person name="Kalinowski J."/>
            <person name="Ruckert C."/>
        </authorList>
    </citation>
    <scope>NUCLEOTIDE SEQUENCE</scope>
    <source>
        <strain evidence="3">CGMCC 1.12785</strain>
    </source>
</reference>
<feature type="compositionally biased region" description="Low complexity" evidence="1">
    <location>
        <begin position="175"/>
        <end position="202"/>
    </location>
</feature>
<evidence type="ECO:0000256" key="1">
    <source>
        <dbReference type="SAM" id="MobiDB-lite"/>
    </source>
</evidence>
<dbReference type="Proteomes" id="UP000616114">
    <property type="component" value="Unassembled WGS sequence"/>
</dbReference>
<feature type="transmembrane region" description="Helical" evidence="2">
    <location>
        <begin position="79"/>
        <end position="98"/>
    </location>
</feature>
<dbReference type="InterPro" id="IPR025597">
    <property type="entry name" value="DUF4345"/>
</dbReference>
<dbReference type="AlphaFoldDB" id="A0A8J2U161"/>
<evidence type="ECO:0008006" key="5">
    <source>
        <dbReference type="Google" id="ProtNLM"/>
    </source>
</evidence>
<evidence type="ECO:0000313" key="3">
    <source>
        <dbReference type="EMBL" id="GGA28170.1"/>
    </source>
</evidence>
<sequence>MNPQQKAQKAGKKPKRPKTGSADAGVPEASPKDWLLFQIATGLVGVGLVALGMFGVFQGVEVLPGDQTQASTPTLESSFAFQSALVIGLGLSMLIVTARPARSGLLLASLAGIVFLGGLARLMSWAIFGLPSGLLVLSMVCELVIPPLLIVWRGWIVRSRQLRSDAVAAAQHQGSQPTQSSPAQQHPAAQPPHRGSAASQQRPPAPPAASPHGRPDGPGQPGHPGQS</sequence>
<keyword evidence="2" id="KW-0812">Transmembrane</keyword>